<gene>
    <name evidence="1" type="ORF">P7K49_020443</name>
</gene>
<organism evidence="1 2">
    <name type="scientific">Saguinus oedipus</name>
    <name type="common">Cotton-top tamarin</name>
    <name type="synonym">Oedipomidas oedipus</name>
    <dbReference type="NCBI Taxonomy" id="9490"/>
    <lineage>
        <taxon>Eukaryota</taxon>
        <taxon>Metazoa</taxon>
        <taxon>Chordata</taxon>
        <taxon>Craniata</taxon>
        <taxon>Vertebrata</taxon>
        <taxon>Euteleostomi</taxon>
        <taxon>Mammalia</taxon>
        <taxon>Eutheria</taxon>
        <taxon>Euarchontoglires</taxon>
        <taxon>Primates</taxon>
        <taxon>Haplorrhini</taxon>
        <taxon>Platyrrhini</taxon>
        <taxon>Cebidae</taxon>
        <taxon>Callitrichinae</taxon>
        <taxon>Saguinus</taxon>
    </lineage>
</organism>
<sequence length="115" mass="12483">MCLHSKIKSQALEFPDQPDIAEDLKDLITRMLDKNPESRIVVPEIKVPLAWPVPMLGTVWLSSASARPHTHVSTAPHPFGIAVLPGPEACELLGALLRGGEDVGVVCTVLVEWDL</sequence>
<evidence type="ECO:0000313" key="2">
    <source>
        <dbReference type="Proteomes" id="UP001266305"/>
    </source>
</evidence>
<reference evidence="1 2" key="1">
    <citation type="submission" date="2023-05" db="EMBL/GenBank/DDBJ databases">
        <title>B98-5 Cell Line De Novo Hybrid Assembly: An Optical Mapping Approach.</title>
        <authorList>
            <person name="Kananen K."/>
            <person name="Auerbach J.A."/>
            <person name="Kautto E."/>
            <person name="Blachly J.S."/>
        </authorList>
    </citation>
    <scope>NUCLEOTIDE SEQUENCE [LARGE SCALE GENOMIC DNA]</scope>
    <source>
        <strain evidence="1">B95-8</strain>
        <tissue evidence="1">Cell line</tissue>
    </source>
</reference>
<dbReference type="Gene3D" id="1.10.510.10">
    <property type="entry name" value="Transferase(Phosphotransferase) domain 1"/>
    <property type="match status" value="1"/>
</dbReference>
<name>A0ABQ9V097_SAGOE</name>
<accession>A0ABQ9V097</accession>
<protein>
    <submittedName>
        <fullName evidence="1">Uncharacterized protein</fullName>
    </submittedName>
</protein>
<keyword evidence="2" id="KW-1185">Reference proteome</keyword>
<comment type="caution">
    <text evidence="1">The sequence shown here is derived from an EMBL/GenBank/DDBJ whole genome shotgun (WGS) entry which is preliminary data.</text>
</comment>
<dbReference type="EMBL" id="JASSZA010000009">
    <property type="protein sequence ID" value="KAK2102776.1"/>
    <property type="molecule type" value="Genomic_DNA"/>
</dbReference>
<evidence type="ECO:0000313" key="1">
    <source>
        <dbReference type="EMBL" id="KAK2102776.1"/>
    </source>
</evidence>
<dbReference type="Proteomes" id="UP001266305">
    <property type="component" value="Unassembled WGS sequence"/>
</dbReference>
<proteinExistence type="predicted"/>